<dbReference type="OrthoDB" id="4343242at2759"/>
<organism evidence="2 3">
    <name type="scientific">Penicillium desertorum</name>
    <dbReference type="NCBI Taxonomy" id="1303715"/>
    <lineage>
        <taxon>Eukaryota</taxon>
        <taxon>Fungi</taxon>
        <taxon>Dikarya</taxon>
        <taxon>Ascomycota</taxon>
        <taxon>Pezizomycotina</taxon>
        <taxon>Eurotiomycetes</taxon>
        <taxon>Eurotiomycetidae</taxon>
        <taxon>Eurotiales</taxon>
        <taxon>Aspergillaceae</taxon>
        <taxon>Penicillium</taxon>
    </lineage>
</organism>
<feature type="region of interest" description="Disordered" evidence="1">
    <location>
        <begin position="1"/>
        <end position="25"/>
    </location>
</feature>
<evidence type="ECO:0000313" key="3">
    <source>
        <dbReference type="Proteomes" id="UP001147760"/>
    </source>
</evidence>
<evidence type="ECO:0000256" key="1">
    <source>
        <dbReference type="SAM" id="MobiDB-lite"/>
    </source>
</evidence>
<protein>
    <submittedName>
        <fullName evidence="2">Uncharacterized protein</fullName>
    </submittedName>
</protein>
<proteinExistence type="predicted"/>
<dbReference type="Proteomes" id="UP001147760">
    <property type="component" value="Unassembled WGS sequence"/>
</dbReference>
<feature type="compositionally biased region" description="Basic residues" evidence="1">
    <location>
        <begin position="68"/>
        <end position="77"/>
    </location>
</feature>
<accession>A0A9X0BV44</accession>
<comment type="caution">
    <text evidence="2">The sequence shown here is derived from an EMBL/GenBank/DDBJ whole genome shotgun (WGS) entry which is preliminary data.</text>
</comment>
<evidence type="ECO:0000313" key="2">
    <source>
        <dbReference type="EMBL" id="KAJ5485878.1"/>
    </source>
</evidence>
<dbReference type="AlphaFoldDB" id="A0A9X0BV44"/>
<sequence length="88" mass="9826">MSHAVQDLQKKVEAQGKDIQDTKASLEETEKALQATQRALMKYERTLDAHTIELRSTVLDKWAGKHITSTRRSRRNAAAHGGSILADL</sequence>
<dbReference type="EMBL" id="JAPWDO010000001">
    <property type="protein sequence ID" value="KAJ5485878.1"/>
    <property type="molecule type" value="Genomic_DNA"/>
</dbReference>
<gene>
    <name evidence="2" type="ORF">N7530_000178</name>
</gene>
<feature type="compositionally biased region" description="Basic and acidic residues" evidence="1">
    <location>
        <begin position="8"/>
        <end position="25"/>
    </location>
</feature>
<reference evidence="2" key="1">
    <citation type="submission" date="2022-12" db="EMBL/GenBank/DDBJ databases">
        <authorList>
            <person name="Petersen C."/>
        </authorList>
    </citation>
    <scope>NUCLEOTIDE SEQUENCE</scope>
    <source>
        <strain evidence="2">IBT 17660</strain>
    </source>
</reference>
<keyword evidence="3" id="KW-1185">Reference proteome</keyword>
<name>A0A9X0BV44_9EURO</name>
<reference evidence="2" key="2">
    <citation type="journal article" date="2023" name="IMA Fungus">
        <title>Comparative genomic study of the Penicillium genus elucidates a diverse pangenome and 15 lateral gene transfer events.</title>
        <authorList>
            <person name="Petersen C."/>
            <person name="Sorensen T."/>
            <person name="Nielsen M.R."/>
            <person name="Sondergaard T.E."/>
            <person name="Sorensen J.L."/>
            <person name="Fitzpatrick D.A."/>
            <person name="Frisvad J.C."/>
            <person name="Nielsen K.L."/>
        </authorList>
    </citation>
    <scope>NUCLEOTIDE SEQUENCE</scope>
    <source>
        <strain evidence="2">IBT 17660</strain>
    </source>
</reference>
<feature type="region of interest" description="Disordered" evidence="1">
    <location>
        <begin position="67"/>
        <end position="88"/>
    </location>
</feature>